<dbReference type="Proteomes" id="UP000193642">
    <property type="component" value="Unassembled WGS sequence"/>
</dbReference>
<reference evidence="1 2" key="1">
    <citation type="submission" date="2016-07" db="EMBL/GenBank/DDBJ databases">
        <title>Pervasive Adenine N6-methylation of Active Genes in Fungi.</title>
        <authorList>
            <consortium name="DOE Joint Genome Institute"/>
            <person name="Mondo S.J."/>
            <person name="Dannebaum R.O."/>
            <person name="Kuo R.C."/>
            <person name="Labutti K."/>
            <person name="Haridas S."/>
            <person name="Kuo A."/>
            <person name="Salamov A."/>
            <person name="Ahrendt S.R."/>
            <person name="Lipzen A."/>
            <person name="Sullivan W."/>
            <person name="Andreopoulos W.B."/>
            <person name="Clum A."/>
            <person name="Lindquist E."/>
            <person name="Daum C."/>
            <person name="Ramamoorthy G.K."/>
            <person name="Gryganskyi A."/>
            <person name="Culley D."/>
            <person name="Magnuson J.K."/>
            <person name="James T.Y."/>
            <person name="O'Malley M.A."/>
            <person name="Stajich J.E."/>
            <person name="Spatafora J.W."/>
            <person name="Visel A."/>
            <person name="Grigoriev I.V."/>
        </authorList>
    </citation>
    <scope>NUCLEOTIDE SEQUENCE [LARGE SCALE GENOMIC DNA]</scope>
    <source>
        <strain evidence="1 2">JEL800</strain>
    </source>
</reference>
<dbReference type="EMBL" id="MCGO01000090">
    <property type="protein sequence ID" value="ORY29078.1"/>
    <property type="molecule type" value="Genomic_DNA"/>
</dbReference>
<dbReference type="AlphaFoldDB" id="A0A1Y2B2L2"/>
<sequence>MTFIRLATSKKFLVLSTAPLTPAMKSEIDILTQNGALIEAVLGTNPFHGDYFTAFYEAYPNAAYFGTPRHIRNNKVIPWAGCVGDEKVLGKWKAEGVEMRIPAGCEFDAPVPETTNHFSGVVVLHRESKTVICDDCFTVTKNPGFILANVFGKHDGEVSFHMSLKSQALHKTPTAAKEYYDWVIQLCKDWDFDNMATAHGGVLLGGSKEALLAGLQKAKPGLIDVAVKNGGVAF</sequence>
<evidence type="ECO:0008006" key="3">
    <source>
        <dbReference type="Google" id="ProtNLM"/>
    </source>
</evidence>
<name>A0A1Y2B2L2_9FUNG</name>
<protein>
    <recommendedName>
        <fullName evidence="3">Metallo-beta-lactamase domain-containing protein</fullName>
    </recommendedName>
</protein>
<accession>A0A1Y2B2L2</accession>
<gene>
    <name evidence="1" type="ORF">BCR33DRAFT_588195</name>
</gene>
<comment type="caution">
    <text evidence="1">The sequence shown here is derived from an EMBL/GenBank/DDBJ whole genome shotgun (WGS) entry which is preliminary data.</text>
</comment>
<keyword evidence="2" id="KW-1185">Reference proteome</keyword>
<evidence type="ECO:0000313" key="1">
    <source>
        <dbReference type="EMBL" id="ORY29078.1"/>
    </source>
</evidence>
<organism evidence="1 2">
    <name type="scientific">Rhizoclosmatium globosum</name>
    <dbReference type="NCBI Taxonomy" id="329046"/>
    <lineage>
        <taxon>Eukaryota</taxon>
        <taxon>Fungi</taxon>
        <taxon>Fungi incertae sedis</taxon>
        <taxon>Chytridiomycota</taxon>
        <taxon>Chytridiomycota incertae sedis</taxon>
        <taxon>Chytridiomycetes</taxon>
        <taxon>Chytridiales</taxon>
        <taxon>Chytriomycetaceae</taxon>
        <taxon>Rhizoclosmatium</taxon>
    </lineage>
</organism>
<evidence type="ECO:0000313" key="2">
    <source>
        <dbReference type="Proteomes" id="UP000193642"/>
    </source>
</evidence>
<dbReference type="OrthoDB" id="421671at2759"/>
<proteinExistence type="predicted"/>